<gene>
    <name evidence="4" type="ORF">CO097_00795</name>
    <name evidence="3" type="ORF">COZ07_01915</name>
    <name evidence="2" type="ORF">COZ58_05990</name>
</gene>
<dbReference type="CDD" id="cd05403">
    <property type="entry name" value="NT_KNTase_like"/>
    <property type="match status" value="1"/>
</dbReference>
<dbReference type="SUPFAM" id="SSF81301">
    <property type="entry name" value="Nucleotidyltransferase"/>
    <property type="match status" value="1"/>
</dbReference>
<keyword evidence="3" id="KW-0808">Transferase</keyword>
<dbReference type="RefSeq" id="WP_406606917.1">
    <property type="nucleotide sequence ID" value="NZ_PFKO01000069.1"/>
</dbReference>
<evidence type="ECO:0000313" key="2">
    <source>
        <dbReference type="EMBL" id="PIX33881.1"/>
    </source>
</evidence>
<dbReference type="InterPro" id="IPR002934">
    <property type="entry name" value="Polymerase_NTP_transf_dom"/>
</dbReference>
<dbReference type="GO" id="GO:0016779">
    <property type="term" value="F:nucleotidyltransferase activity"/>
    <property type="evidence" value="ECO:0007669"/>
    <property type="project" value="InterPro"/>
</dbReference>
<proteinExistence type="predicted"/>
<dbReference type="Gene3D" id="3.30.460.10">
    <property type="entry name" value="Beta Polymerase, domain 2"/>
    <property type="match status" value="1"/>
</dbReference>
<accession>A0A2M7K6V9</accession>
<dbReference type="EMBL" id="PFTV01000020">
    <property type="protein sequence ID" value="PJB57946.1"/>
    <property type="molecule type" value="Genomic_DNA"/>
</dbReference>
<dbReference type="EMBL" id="PFIP01000124">
    <property type="protein sequence ID" value="PIX33881.1"/>
    <property type="molecule type" value="Genomic_DNA"/>
</dbReference>
<reference evidence="5 6" key="2">
    <citation type="submission" date="2017-09" db="EMBL/GenBank/DDBJ databases">
        <title>Depth-based differentiation of microbial function through sediment-hosted aquifers and enrichment of novel symbionts in the deep terrestrial subsurface.</title>
        <authorList>
            <person name="Probst A.J."/>
            <person name="Ladd B."/>
            <person name="Jarett J.K."/>
            <person name="Geller-Mcgrath D.E."/>
            <person name="Sieber C.M."/>
            <person name="Emerson J.B."/>
            <person name="Anantharaman K."/>
            <person name="Thomas B.C."/>
            <person name="Malmstrom R."/>
            <person name="Stieglmeier M."/>
            <person name="Klingl A."/>
            <person name="Woyke T."/>
            <person name="Ryan C.M."/>
            <person name="Banfield J.F."/>
        </authorList>
    </citation>
    <scope>NUCLEOTIDE SEQUENCE [LARGE SCALE GENOMIC DNA]</scope>
    <source>
        <strain evidence="3">CG_4_10_14_3_um_filter_34_13</strain>
        <strain evidence="4">CG_4_9_14_3_um_filter_33_16</strain>
    </source>
</reference>
<dbReference type="InterPro" id="IPR043519">
    <property type="entry name" value="NT_sf"/>
</dbReference>
<evidence type="ECO:0000313" key="7">
    <source>
        <dbReference type="Proteomes" id="UP000231493"/>
    </source>
</evidence>
<accession>A0A2M8CG02</accession>
<protein>
    <submittedName>
        <fullName evidence="2">Nucleotidyltransferase domain-containing protein</fullName>
    </submittedName>
</protein>
<evidence type="ECO:0000313" key="6">
    <source>
        <dbReference type="Proteomes" id="UP000230646"/>
    </source>
</evidence>
<reference evidence="2" key="1">
    <citation type="submission" date="2017-09" db="EMBL/GenBank/DDBJ databases">
        <title>Depth-based differentiation of microbial function through sediment-hosted aquifers and enrichment of novel symbionts in the deep terrestrial subsurface.</title>
        <authorList>
            <person name="Probst A.J."/>
            <person name="Ladd B."/>
            <person name="Jarett J.K."/>
            <person name="Geller-Mcgrath D.E."/>
            <person name="Sieber C.M.K."/>
            <person name="Emerson J.B."/>
            <person name="Anantharaman K."/>
            <person name="Thomas B.C."/>
            <person name="Malmstrom R."/>
            <person name="Stieglmeier M."/>
            <person name="Klingl A."/>
            <person name="Woyke T."/>
            <person name="Ryan C.M."/>
            <person name="Banfield J.F."/>
        </authorList>
    </citation>
    <scope>NUCLEOTIDE SEQUENCE</scope>
    <source>
        <strain evidence="2">CG_4_8_14_3_um_filter_34_18</strain>
    </source>
</reference>
<evidence type="ECO:0000313" key="4">
    <source>
        <dbReference type="EMBL" id="PJB57946.1"/>
    </source>
</evidence>
<dbReference type="Proteomes" id="UP000228560">
    <property type="component" value="Unassembled WGS sequence"/>
</dbReference>
<evidence type="ECO:0000259" key="1">
    <source>
        <dbReference type="Pfam" id="PF01909"/>
    </source>
</evidence>
<dbReference type="Pfam" id="PF01909">
    <property type="entry name" value="NTP_transf_2"/>
    <property type="match status" value="1"/>
</dbReference>
<dbReference type="EMBL" id="PFKO01000069">
    <property type="protein sequence ID" value="PIY33523.1"/>
    <property type="molecule type" value="Genomic_DNA"/>
</dbReference>
<evidence type="ECO:0000313" key="5">
    <source>
        <dbReference type="Proteomes" id="UP000228560"/>
    </source>
</evidence>
<accession>A0A2M7PS98</accession>
<comment type="caution">
    <text evidence="2">The sequence shown here is derived from an EMBL/GenBank/DDBJ whole genome shotgun (WGS) entry which is preliminary data.</text>
</comment>
<evidence type="ECO:0000313" key="3">
    <source>
        <dbReference type="EMBL" id="PIY33523.1"/>
    </source>
</evidence>
<sequence>MLKKAQDIKEIIERFKQELRKFNINSDKIILYGSYAKSNPREDSDIDLIVISDDFKNMNLRERLEILGLAAGQVFEPIEALGYTPKEIIQKKETFLEAIL</sequence>
<dbReference type="Proteomes" id="UP000230646">
    <property type="component" value="Unassembled WGS sequence"/>
</dbReference>
<dbReference type="PANTHER" id="PTHR43449:SF1">
    <property type="entry name" value="POLYMERASE BETA NUCLEOTIDYLTRANSFERASE DOMAIN-CONTAINING PROTEIN"/>
    <property type="match status" value="1"/>
</dbReference>
<organism evidence="2 7">
    <name type="scientific">Candidatus Infernicultor aquiphilus</name>
    <dbReference type="NCBI Taxonomy" id="1805029"/>
    <lineage>
        <taxon>Bacteria</taxon>
        <taxon>Pseudomonadati</taxon>
        <taxon>Atribacterota</taxon>
        <taxon>Candidatus Phoenicimicrobiia</taxon>
        <taxon>Candidatus Pheonicimicrobiales</taxon>
        <taxon>Candidatus Phoenicimicrobiaceae</taxon>
        <taxon>Candidatus Infernicultor</taxon>
    </lineage>
</organism>
<dbReference type="Proteomes" id="UP000231493">
    <property type="component" value="Unassembled WGS sequence"/>
</dbReference>
<name>A0A2M7K6V9_9BACT</name>
<dbReference type="AlphaFoldDB" id="A0A2M7K6V9"/>
<feature type="domain" description="Polymerase nucleotidyl transferase" evidence="1">
    <location>
        <begin position="12"/>
        <end position="65"/>
    </location>
</feature>
<dbReference type="PANTHER" id="PTHR43449">
    <property type="entry name" value="NUCLEOTIDYLTRANSFERASE"/>
    <property type="match status" value="1"/>
</dbReference>